<comment type="caution">
    <text evidence="1">The sequence shown here is derived from an EMBL/GenBank/DDBJ whole genome shotgun (WGS) entry which is preliminary data.</text>
</comment>
<dbReference type="Proteomes" id="UP000807825">
    <property type="component" value="Unassembled WGS sequence"/>
</dbReference>
<dbReference type="AlphaFoldDB" id="A0A9D6V8T2"/>
<proteinExistence type="predicted"/>
<evidence type="ECO:0000313" key="2">
    <source>
        <dbReference type="Proteomes" id="UP000807825"/>
    </source>
</evidence>
<organism evidence="1 2">
    <name type="scientific">Desulfomonile tiedjei</name>
    <dbReference type="NCBI Taxonomy" id="2358"/>
    <lineage>
        <taxon>Bacteria</taxon>
        <taxon>Pseudomonadati</taxon>
        <taxon>Thermodesulfobacteriota</taxon>
        <taxon>Desulfomonilia</taxon>
        <taxon>Desulfomonilales</taxon>
        <taxon>Desulfomonilaceae</taxon>
        <taxon>Desulfomonile</taxon>
    </lineage>
</organism>
<evidence type="ECO:0000313" key="1">
    <source>
        <dbReference type="EMBL" id="MBI5252041.1"/>
    </source>
</evidence>
<name>A0A9D6V8T2_9BACT</name>
<sequence>MKRIWVAAIFLFLYLPANLFGQGLLPGEYPALSSLTDNVKVNPYAQAGFQWVGSNLNLPVENEAVFLPLHVGDLDISLKDANFWAGIAGINILAYEKYSLFGAAGGFLNRPFLTSGTVPVSAGGQGTSAILEFTNTKVESWFIQTGIGLGPVLLGLYWDHFAFALGDPRTDAGPIPNQTLRGDILTRTFCPFIGLAMPVSSAMLTVTYSPLAYSNTTLSLTSTQNTLAQLRYTWKKPGDLLNAMLQYNTPISSAVSFGLWGNYSWMRMRNEAELEFQNTPIPLLSRTREVTATMTKYVFGGGVTLGVNF</sequence>
<dbReference type="EMBL" id="JACRDE010000556">
    <property type="protein sequence ID" value="MBI5252041.1"/>
    <property type="molecule type" value="Genomic_DNA"/>
</dbReference>
<gene>
    <name evidence="1" type="ORF">HY912_21310</name>
</gene>
<protein>
    <submittedName>
        <fullName evidence="1">Uncharacterized protein</fullName>
    </submittedName>
</protein>
<reference evidence="1" key="1">
    <citation type="submission" date="2020-07" db="EMBL/GenBank/DDBJ databases">
        <title>Huge and variable diversity of episymbiotic CPR bacteria and DPANN archaea in groundwater ecosystems.</title>
        <authorList>
            <person name="He C.Y."/>
            <person name="Keren R."/>
            <person name="Whittaker M."/>
            <person name="Farag I.F."/>
            <person name="Doudna J."/>
            <person name="Cate J.H.D."/>
            <person name="Banfield J.F."/>
        </authorList>
    </citation>
    <scope>NUCLEOTIDE SEQUENCE</scope>
    <source>
        <strain evidence="1">NC_groundwater_1664_Pr3_B-0.1um_52_9</strain>
    </source>
</reference>
<accession>A0A9D6V8T2</accession>